<dbReference type="Proteomes" id="UP001499854">
    <property type="component" value="Unassembled WGS sequence"/>
</dbReference>
<evidence type="ECO:0000313" key="3">
    <source>
        <dbReference type="Proteomes" id="UP001499854"/>
    </source>
</evidence>
<proteinExistence type="predicted"/>
<organism evidence="2 3">
    <name type="scientific">Catenulispora subtropica</name>
    <dbReference type="NCBI Taxonomy" id="450798"/>
    <lineage>
        <taxon>Bacteria</taxon>
        <taxon>Bacillati</taxon>
        <taxon>Actinomycetota</taxon>
        <taxon>Actinomycetes</taxon>
        <taxon>Catenulisporales</taxon>
        <taxon>Catenulisporaceae</taxon>
        <taxon>Catenulispora</taxon>
    </lineage>
</organism>
<accession>A0ABN2QSW6</accession>
<evidence type="ECO:0000256" key="1">
    <source>
        <dbReference type="SAM" id="MobiDB-lite"/>
    </source>
</evidence>
<evidence type="ECO:0000313" key="2">
    <source>
        <dbReference type="EMBL" id="GAA1957501.1"/>
    </source>
</evidence>
<sequence length="242" mass="24603">MNASAPSSHATTTSPIDTVGPEPIETPEPITVILEIPSGAIRLIAAERRDTTVEILPADASRNRDVKAAQHMQVAYDAGVLRVEAEAAEHRLIGDSGSVTVTVHLPAGSRVQAKAAVADLRGAGRLGEVAFEGATGSIDLEEAADACLVLADGSIAVGRLGGAAEISTRRGDIVIGEAVRGTVVLRTQSGSLSIGAARGVSAALDAGTGHGRIHNSLRNATGTAELLIHATTAYGDITARSL</sequence>
<gene>
    <name evidence="2" type="ORF">GCM10009838_11890</name>
</gene>
<dbReference type="EMBL" id="BAAAQM010000004">
    <property type="protein sequence ID" value="GAA1957501.1"/>
    <property type="molecule type" value="Genomic_DNA"/>
</dbReference>
<comment type="caution">
    <text evidence="2">The sequence shown here is derived from an EMBL/GenBank/DDBJ whole genome shotgun (WGS) entry which is preliminary data.</text>
</comment>
<feature type="region of interest" description="Disordered" evidence="1">
    <location>
        <begin position="1"/>
        <end position="25"/>
    </location>
</feature>
<dbReference type="RefSeq" id="WP_344655890.1">
    <property type="nucleotide sequence ID" value="NZ_BAAAQM010000004.1"/>
</dbReference>
<protein>
    <submittedName>
        <fullName evidence="2">DUF4097 family beta strand repeat-containing protein</fullName>
    </submittedName>
</protein>
<reference evidence="2 3" key="1">
    <citation type="journal article" date="2019" name="Int. J. Syst. Evol. Microbiol.">
        <title>The Global Catalogue of Microorganisms (GCM) 10K type strain sequencing project: providing services to taxonomists for standard genome sequencing and annotation.</title>
        <authorList>
            <consortium name="The Broad Institute Genomics Platform"/>
            <consortium name="The Broad Institute Genome Sequencing Center for Infectious Disease"/>
            <person name="Wu L."/>
            <person name="Ma J."/>
        </authorList>
    </citation>
    <scope>NUCLEOTIDE SEQUENCE [LARGE SCALE GENOMIC DNA]</scope>
    <source>
        <strain evidence="2 3">JCM 16013</strain>
    </source>
</reference>
<name>A0ABN2QSW6_9ACTN</name>
<keyword evidence="3" id="KW-1185">Reference proteome</keyword>